<dbReference type="KEGG" id="shyd:CJD35_07265"/>
<evidence type="ECO:0000256" key="1">
    <source>
        <dbReference type="SAM" id="Phobius"/>
    </source>
</evidence>
<sequence>MDFMKWINSLDELLYEVMSWLLFFPLTLWRSIIHPFAMMDYADDQLALPDDQQYGAALSPPLFLAIALLMAHVVSLTLGQVDAIVADQHGLGALVNDDASALVLRLVVFASFSLFTATRMVRRRGLPIDRNTLRAPFYAQCYPTGVFALGLGTGVALVRTAWPATHIGGIGLVVASILYYVIIETRWFAMKLGTGYISAIGAVAITLFEAFTLFLIVGFLFTR</sequence>
<feature type="transmembrane region" description="Helical" evidence="1">
    <location>
        <begin position="195"/>
        <end position="221"/>
    </location>
</feature>
<protein>
    <recommendedName>
        <fullName evidence="4">Yip1 domain-containing protein</fullName>
    </recommendedName>
</protein>
<name>A0A249MSV4_SPHXE</name>
<keyword evidence="1" id="KW-1133">Transmembrane helix</keyword>
<accession>A0A249MSV4</accession>
<feature type="transmembrane region" description="Helical" evidence="1">
    <location>
        <begin position="54"/>
        <end position="79"/>
    </location>
</feature>
<dbReference type="AlphaFoldDB" id="A0A249MSV4"/>
<reference evidence="2 3" key="1">
    <citation type="submission" date="2017-08" db="EMBL/GenBank/DDBJ databases">
        <title>Whole Genome Sequence of Sphingobium hydrophobicum C1: Insights into Adaption to the Electronic-waste Contaminated Sediment.</title>
        <authorList>
            <person name="Song D."/>
            <person name="Chen X."/>
            <person name="Xu M."/>
        </authorList>
    </citation>
    <scope>NUCLEOTIDE SEQUENCE [LARGE SCALE GENOMIC DNA]</scope>
    <source>
        <strain evidence="2 3">C1</strain>
    </source>
</reference>
<feature type="transmembrane region" description="Helical" evidence="1">
    <location>
        <begin position="137"/>
        <end position="158"/>
    </location>
</feature>
<feature type="transmembrane region" description="Helical" evidence="1">
    <location>
        <begin position="164"/>
        <end position="183"/>
    </location>
</feature>
<keyword evidence="1" id="KW-0812">Transmembrane</keyword>
<dbReference type="Proteomes" id="UP000217141">
    <property type="component" value="Chromosome I"/>
</dbReference>
<dbReference type="RefSeq" id="WP_017183774.1">
    <property type="nucleotide sequence ID" value="NZ_CP022745.1"/>
</dbReference>
<feature type="transmembrane region" description="Helical" evidence="1">
    <location>
        <begin position="13"/>
        <end position="33"/>
    </location>
</feature>
<keyword evidence="1" id="KW-0472">Membrane</keyword>
<evidence type="ECO:0000313" key="3">
    <source>
        <dbReference type="Proteomes" id="UP000217141"/>
    </source>
</evidence>
<gene>
    <name evidence="2" type="ORF">CJD35_07265</name>
</gene>
<organism evidence="2 3">
    <name type="scientific">Sphingobium xenophagum</name>
    <dbReference type="NCBI Taxonomy" id="121428"/>
    <lineage>
        <taxon>Bacteria</taxon>
        <taxon>Pseudomonadati</taxon>
        <taxon>Pseudomonadota</taxon>
        <taxon>Alphaproteobacteria</taxon>
        <taxon>Sphingomonadales</taxon>
        <taxon>Sphingomonadaceae</taxon>
        <taxon>Sphingobium</taxon>
    </lineage>
</organism>
<dbReference type="EMBL" id="CP022745">
    <property type="protein sequence ID" value="ASY44265.1"/>
    <property type="molecule type" value="Genomic_DNA"/>
</dbReference>
<evidence type="ECO:0008006" key="4">
    <source>
        <dbReference type="Google" id="ProtNLM"/>
    </source>
</evidence>
<proteinExistence type="predicted"/>
<evidence type="ECO:0000313" key="2">
    <source>
        <dbReference type="EMBL" id="ASY44265.1"/>
    </source>
</evidence>
<feature type="transmembrane region" description="Helical" evidence="1">
    <location>
        <begin position="99"/>
        <end position="117"/>
    </location>
</feature>